<dbReference type="STRING" id="85558.T45_09168"/>
<name>L7F6J6_STRT8</name>
<sequence length="72" mass="7792">MAELLRDLLGKIDTADARSGLSLPGRPVIPTGVTVYICPRDACDRISGRQRPGAPKQSCNVHNLDLKHARLS</sequence>
<dbReference type="GeneID" id="97407744"/>
<organism evidence="1 2">
    <name type="scientific">Streptomyces turgidiscabies (strain Car8)</name>
    <dbReference type="NCBI Taxonomy" id="698760"/>
    <lineage>
        <taxon>Bacteria</taxon>
        <taxon>Bacillati</taxon>
        <taxon>Actinomycetota</taxon>
        <taxon>Actinomycetes</taxon>
        <taxon>Kitasatosporales</taxon>
        <taxon>Streptomycetaceae</taxon>
        <taxon>Streptomyces</taxon>
    </lineage>
</organism>
<evidence type="ECO:0000313" key="1">
    <source>
        <dbReference type="EMBL" id="ELP66285.1"/>
    </source>
</evidence>
<comment type="caution">
    <text evidence="1">The sequence shown here is derived from an EMBL/GenBank/DDBJ whole genome shotgun (WGS) entry which is preliminary data.</text>
</comment>
<accession>L7F6J6</accession>
<dbReference type="RefSeq" id="WP_006379217.1">
    <property type="nucleotide sequence ID" value="NZ_AEJB01000361.1"/>
</dbReference>
<dbReference type="AlphaFoldDB" id="L7F6J6"/>
<proteinExistence type="predicted"/>
<protein>
    <submittedName>
        <fullName evidence="1">Uncharacterized protein</fullName>
    </submittedName>
</protein>
<gene>
    <name evidence="1" type="ORF">STRTUCAR8_01773</name>
</gene>
<evidence type="ECO:0000313" key="2">
    <source>
        <dbReference type="Proteomes" id="UP000010931"/>
    </source>
</evidence>
<dbReference type="Proteomes" id="UP000010931">
    <property type="component" value="Unassembled WGS sequence"/>
</dbReference>
<keyword evidence="2" id="KW-1185">Reference proteome</keyword>
<dbReference type="PATRIC" id="fig|698760.3.peg.5305"/>
<dbReference type="EMBL" id="AEJB01000361">
    <property type="protein sequence ID" value="ELP66285.1"/>
    <property type="molecule type" value="Genomic_DNA"/>
</dbReference>
<reference evidence="1 2" key="1">
    <citation type="journal article" date="2011" name="Plasmid">
        <title>Streptomyces turgidiscabies Car8 contains a modular pathogenicity island that shares virulence genes with other actinobacterial plant pathogens.</title>
        <authorList>
            <person name="Huguet-Tapia J.C."/>
            <person name="Badger J.H."/>
            <person name="Loria R."/>
            <person name="Pettis G.S."/>
        </authorList>
    </citation>
    <scope>NUCLEOTIDE SEQUENCE [LARGE SCALE GENOMIC DNA]</scope>
    <source>
        <strain evidence="1 2">Car8</strain>
    </source>
</reference>